<dbReference type="GO" id="GO:0000175">
    <property type="term" value="F:3'-5'-RNA exonuclease activity"/>
    <property type="evidence" value="ECO:0007669"/>
    <property type="project" value="InterPro"/>
</dbReference>
<dbReference type="VEuPathDB" id="VectorBase:PHUM451910"/>
<dbReference type="PANTHER" id="PTHR23044">
    <property type="entry name" value="3'-5' EXONUCLEASE ERI1-RELATED"/>
    <property type="match status" value="1"/>
</dbReference>
<dbReference type="InterPro" id="IPR047201">
    <property type="entry name" value="ERI-1_3'hExo-like"/>
</dbReference>
<dbReference type="SMART" id="SM00479">
    <property type="entry name" value="EXOIII"/>
    <property type="match status" value="1"/>
</dbReference>
<reference evidence="5" key="1">
    <citation type="submission" date="2007-04" db="EMBL/GenBank/DDBJ databases">
        <title>Annotation of Pediculus humanus corporis strain USDA.</title>
        <authorList>
            <person name="Kirkness E."/>
            <person name="Hannick L."/>
            <person name="Hass B."/>
            <person name="Bruggner R."/>
            <person name="Lawson D."/>
            <person name="Bidwell S."/>
            <person name="Joardar V."/>
            <person name="Caler E."/>
            <person name="Walenz B."/>
            <person name="Inman J."/>
            <person name="Schobel S."/>
            <person name="Galinsky K."/>
            <person name="Amedeo P."/>
            <person name="Strausberg R."/>
        </authorList>
    </citation>
    <scope>NUCLEOTIDE SEQUENCE</scope>
    <source>
        <strain evidence="5">USDA</strain>
    </source>
</reference>
<dbReference type="EnsemblMetazoa" id="PHUM451910-RA">
    <property type="protein sequence ID" value="PHUM451910-PA"/>
    <property type="gene ID" value="PHUM451910"/>
</dbReference>
<dbReference type="Pfam" id="PF00929">
    <property type="entry name" value="RNase_T"/>
    <property type="match status" value="1"/>
</dbReference>
<evidence type="ECO:0000259" key="4">
    <source>
        <dbReference type="SMART" id="SM00479"/>
    </source>
</evidence>
<dbReference type="KEGG" id="phu:Phum_PHUM451910"/>
<dbReference type="OMA" id="ITYGRHL"/>
<dbReference type="InterPro" id="IPR036397">
    <property type="entry name" value="RNaseH_sf"/>
</dbReference>
<keyword evidence="3 5" id="KW-0269">Exonuclease</keyword>
<dbReference type="InterPro" id="IPR013520">
    <property type="entry name" value="Ribonucl_H"/>
</dbReference>
<reference evidence="6" key="3">
    <citation type="submission" date="2020-05" db="UniProtKB">
        <authorList>
            <consortium name="EnsemblMetazoa"/>
        </authorList>
    </citation>
    <scope>IDENTIFICATION</scope>
    <source>
        <strain evidence="6">USDA</strain>
    </source>
</reference>
<dbReference type="EMBL" id="DS235787">
    <property type="protein sequence ID" value="EEB17071.1"/>
    <property type="molecule type" value="Genomic_DNA"/>
</dbReference>
<evidence type="ECO:0000256" key="3">
    <source>
        <dbReference type="ARBA" id="ARBA00022839"/>
    </source>
</evidence>
<dbReference type="Proteomes" id="UP000009046">
    <property type="component" value="Unassembled WGS sequence"/>
</dbReference>
<proteinExistence type="predicted"/>
<evidence type="ECO:0000313" key="6">
    <source>
        <dbReference type="EnsemblMetazoa" id="PHUM451910-PA"/>
    </source>
</evidence>
<keyword evidence="7" id="KW-1185">Reference proteome</keyword>
<dbReference type="eggNOG" id="KOG0542">
    <property type="taxonomic scope" value="Eukaryota"/>
</dbReference>
<keyword evidence="1" id="KW-0540">Nuclease</keyword>
<dbReference type="OrthoDB" id="1452at2759"/>
<name>E0VUL5_PEDHC</name>
<feature type="domain" description="Exonuclease" evidence="4">
    <location>
        <begin position="45"/>
        <end position="223"/>
    </location>
</feature>
<keyword evidence="2" id="KW-0378">Hydrolase</keyword>
<dbReference type="EMBL" id="AAZO01005502">
    <property type="status" value="NOT_ANNOTATED_CDS"/>
    <property type="molecule type" value="Genomic_DNA"/>
</dbReference>
<dbReference type="CTD" id="8230348"/>
<dbReference type="CDD" id="cd06133">
    <property type="entry name" value="ERI-1_3'hExo_like"/>
    <property type="match status" value="1"/>
</dbReference>
<sequence>MGAHILRYVKRKLLFKYPIGGVTNLKKKLCTNLINSNTKIDNYDYLLILDFEATCDKKKFEQEIIEFPCLKINMNTLREESRFHKYVRPVINPKLTNFCTELTGIIQEMVDDEPTFNEVYLLFEQWRKSEGLTDDNSIYVTSGDWDLGYMMPRQCAISKIQVPSHMMTWIDIKKLYGINYNCYCGSLIEIFRVFNIEFDGRNHSGIIKRLSKLNIKFTPTSNLTLSKNGYKVQSKKI</sequence>
<accession>E0VUL5</accession>
<dbReference type="InParanoid" id="E0VUL5"/>
<evidence type="ECO:0000313" key="7">
    <source>
        <dbReference type="Proteomes" id="UP000009046"/>
    </source>
</evidence>
<evidence type="ECO:0000313" key="5">
    <source>
        <dbReference type="EMBL" id="EEB17071.1"/>
    </source>
</evidence>
<dbReference type="AlphaFoldDB" id="E0VUL5"/>
<dbReference type="HOGENOM" id="CLU_037266_4_3_1"/>
<organism>
    <name type="scientific">Pediculus humanus subsp. corporis</name>
    <name type="common">Body louse</name>
    <dbReference type="NCBI Taxonomy" id="121224"/>
    <lineage>
        <taxon>Eukaryota</taxon>
        <taxon>Metazoa</taxon>
        <taxon>Ecdysozoa</taxon>
        <taxon>Arthropoda</taxon>
        <taxon>Hexapoda</taxon>
        <taxon>Insecta</taxon>
        <taxon>Pterygota</taxon>
        <taxon>Neoptera</taxon>
        <taxon>Paraneoptera</taxon>
        <taxon>Psocodea</taxon>
        <taxon>Troctomorpha</taxon>
        <taxon>Phthiraptera</taxon>
        <taxon>Anoplura</taxon>
        <taxon>Pediculidae</taxon>
        <taxon>Pediculus</taxon>
    </lineage>
</organism>
<dbReference type="GeneID" id="8230348"/>
<dbReference type="Gene3D" id="3.30.420.10">
    <property type="entry name" value="Ribonuclease H-like superfamily/Ribonuclease H"/>
    <property type="match status" value="1"/>
</dbReference>
<protein>
    <submittedName>
        <fullName evidence="5 6">3' histone mRNA exonuclease, putative</fullName>
    </submittedName>
</protein>
<dbReference type="InterPro" id="IPR051274">
    <property type="entry name" value="3-5_Exoribonuclease"/>
</dbReference>
<gene>
    <name evidence="6" type="primary">8230348</name>
    <name evidence="5" type="ORF">Phum_PHUM451910</name>
</gene>
<dbReference type="RefSeq" id="XP_002429809.1">
    <property type="nucleotide sequence ID" value="XM_002429764.1"/>
</dbReference>
<dbReference type="InterPro" id="IPR012337">
    <property type="entry name" value="RNaseH-like_sf"/>
</dbReference>
<reference evidence="5" key="2">
    <citation type="submission" date="2007-04" db="EMBL/GenBank/DDBJ databases">
        <title>The genome of the human body louse.</title>
        <authorList>
            <consortium name="The Human Body Louse Genome Consortium"/>
            <person name="Kirkness E."/>
            <person name="Walenz B."/>
            <person name="Hass B."/>
            <person name="Bruggner R."/>
            <person name="Strausberg R."/>
        </authorList>
    </citation>
    <scope>NUCLEOTIDE SEQUENCE</scope>
    <source>
        <strain evidence="5">USDA</strain>
    </source>
</reference>
<dbReference type="STRING" id="121224.E0VUL5"/>
<dbReference type="PANTHER" id="PTHR23044:SF61">
    <property type="entry name" value="3'-5' EXORIBONUCLEASE 1-RELATED"/>
    <property type="match status" value="1"/>
</dbReference>
<evidence type="ECO:0000256" key="2">
    <source>
        <dbReference type="ARBA" id="ARBA00022801"/>
    </source>
</evidence>
<dbReference type="GO" id="GO:0003676">
    <property type="term" value="F:nucleic acid binding"/>
    <property type="evidence" value="ECO:0007669"/>
    <property type="project" value="InterPro"/>
</dbReference>
<evidence type="ECO:0000256" key="1">
    <source>
        <dbReference type="ARBA" id="ARBA00022722"/>
    </source>
</evidence>
<dbReference type="SUPFAM" id="SSF53098">
    <property type="entry name" value="Ribonuclease H-like"/>
    <property type="match status" value="1"/>
</dbReference>